<sequence>MVNTLITIIIPTYNRAHFIGETLDSVLEQTYMNWECIIVDDGSEDNSEDIINQYLIKDHRFKYYKRPKDIAKGPCSCRNYGFEKSNGELICWLDSDDLLLKNALEKRVNCFRDDVDVVIGKADFFDSESKITLFRNSIESTNLVQDYFIGKVTFYVSGPLWKKKFLIEQRLSFDEKLSYLDDWDFNLRALYKKPNIIFLNEVVFLYRSHSFSLSKQVNFINIEELKSECMARNKHYVLFKNSKILNKSINRFMLSRYRVILRDVLLTNKSGSFYFYFNLIKLQFQNRKISKIVKSTLGFAIYKVFKKGYILIK</sequence>
<dbReference type="InterPro" id="IPR029044">
    <property type="entry name" value="Nucleotide-diphossugar_trans"/>
</dbReference>
<reference evidence="3" key="1">
    <citation type="journal article" date="2019" name="Int. J. Syst. Evol. Microbiol.">
        <title>The Global Catalogue of Microorganisms (GCM) 10K type strain sequencing project: providing services to taxonomists for standard genome sequencing and annotation.</title>
        <authorList>
            <consortium name="The Broad Institute Genomics Platform"/>
            <consortium name="The Broad Institute Genome Sequencing Center for Infectious Disease"/>
            <person name="Wu L."/>
            <person name="Ma J."/>
        </authorList>
    </citation>
    <scope>NUCLEOTIDE SEQUENCE [LARGE SCALE GENOMIC DNA]</scope>
    <source>
        <strain evidence="3">CGMCC 1.12811</strain>
    </source>
</reference>
<evidence type="ECO:0000313" key="2">
    <source>
        <dbReference type="EMBL" id="GGA88942.1"/>
    </source>
</evidence>
<dbReference type="EMBL" id="BMGA01000014">
    <property type="protein sequence ID" value="GGA88942.1"/>
    <property type="molecule type" value="Genomic_DNA"/>
</dbReference>
<protein>
    <submittedName>
        <fullName evidence="2">Glycosyl transferase</fullName>
    </submittedName>
</protein>
<name>A0ABQ1HSZ7_9FLAO</name>
<comment type="caution">
    <text evidence="2">The sequence shown here is derived from an EMBL/GenBank/DDBJ whole genome shotgun (WGS) entry which is preliminary data.</text>
</comment>
<dbReference type="GO" id="GO:0016740">
    <property type="term" value="F:transferase activity"/>
    <property type="evidence" value="ECO:0007669"/>
    <property type="project" value="UniProtKB-KW"/>
</dbReference>
<dbReference type="InterPro" id="IPR001173">
    <property type="entry name" value="Glyco_trans_2-like"/>
</dbReference>
<organism evidence="2 3">
    <name type="scientific">Flavobacterium palustre</name>
    <dbReference type="NCBI Taxonomy" id="1476463"/>
    <lineage>
        <taxon>Bacteria</taxon>
        <taxon>Pseudomonadati</taxon>
        <taxon>Bacteroidota</taxon>
        <taxon>Flavobacteriia</taxon>
        <taxon>Flavobacteriales</taxon>
        <taxon>Flavobacteriaceae</taxon>
        <taxon>Flavobacterium</taxon>
    </lineage>
</organism>
<gene>
    <name evidence="2" type="ORF">GCM10008015_31840</name>
</gene>
<dbReference type="SUPFAM" id="SSF53448">
    <property type="entry name" value="Nucleotide-diphospho-sugar transferases"/>
    <property type="match status" value="1"/>
</dbReference>
<dbReference type="InterPro" id="IPR050834">
    <property type="entry name" value="Glycosyltransf_2"/>
</dbReference>
<keyword evidence="2" id="KW-0808">Transferase</keyword>
<dbReference type="PANTHER" id="PTHR43685:SF11">
    <property type="entry name" value="GLYCOSYLTRANSFERASE TAGX-RELATED"/>
    <property type="match status" value="1"/>
</dbReference>
<dbReference type="PANTHER" id="PTHR43685">
    <property type="entry name" value="GLYCOSYLTRANSFERASE"/>
    <property type="match status" value="1"/>
</dbReference>
<proteinExistence type="predicted"/>
<evidence type="ECO:0000313" key="3">
    <source>
        <dbReference type="Proteomes" id="UP000658793"/>
    </source>
</evidence>
<evidence type="ECO:0000259" key="1">
    <source>
        <dbReference type="Pfam" id="PF00535"/>
    </source>
</evidence>
<keyword evidence="3" id="KW-1185">Reference proteome</keyword>
<dbReference type="Proteomes" id="UP000658793">
    <property type="component" value="Unassembled WGS sequence"/>
</dbReference>
<dbReference type="RefSeq" id="WP_188495825.1">
    <property type="nucleotide sequence ID" value="NZ_BMGA01000014.1"/>
</dbReference>
<feature type="domain" description="Glycosyltransferase 2-like" evidence="1">
    <location>
        <begin position="7"/>
        <end position="132"/>
    </location>
</feature>
<dbReference type="Gene3D" id="3.90.550.10">
    <property type="entry name" value="Spore Coat Polysaccharide Biosynthesis Protein SpsA, Chain A"/>
    <property type="match status" value="1"/>
</dbReference>
<accession>A0ABQ1HSZ7</accession>
<dbReference type="Pfam" id="PF00535">
    <property type="entry name" value="Glycos_transf_2"/>
    <property type="match status" value="1"/>
</dbReference>